<protein>
    <submittedName>
        <fullName evidence="3">Uncharacterized protein DUF2384</fullName>
    </submittedName>
</protein>
<evidence type="ECO:0000313" key="3">
    <source>
        <dbReference type="EMBL" id="TDQ37225.1"/>
    </source>
</evidence>
<comment type="caution">
    <text evidence="3">The sequence shown here is derived from an EMBL/GenBank/DDBJ whole genome shotgun (WGS) entry which is preliminary data.</text>
</comment>
<proteinExistence type="predicted"/>
<name>A0A4R6TZ22_9GAMM</name>
<dbReference type="EMBL" id="SNYK01000008">
    <property type="protein sequence ID" value="TDQ37225.1"/>
    <property type="molecule type" value="Genomic_DNA"/>
</dbReference>
<dbReference type="AlphaFoldDB" id="A0A4R6TZ22"/>
<keyword evidence="4" id="KW-1185">Reference proteome</keyword>
<dbReference type="RefSeq" id="WP_206167942.1">
    <property type="nucleotide sequence ID" value="NZ_LNJZ01000003.1"/>
</dbReference>
<dbReference type="Pfam" id="PF20432">
    <property type="entry name" value="Xre-like-HTH"/>
    <property type="match status" value="1"/>
</dbReference>
<dbReference type="Proteomes" id="UP000294575">
    <property type="component" value="Unassembled WGS sequence"/>
</dbReference>
<evidence type="ECO:0000259" key="1">
    <source>
        <dbReference type="Pfam" id="PF09722"/>
    </source>
</evidence>
<evidence type="ECO:0000313" key="4">
    <source>
        <dbReference type="Proteomes" id="UP000294575"/>
    </source>
</evidence>
<dbReference type="GO" id="GO:0003677">
    <property type="term" value="F:DNA binding"/>
    <property type="evidence" value="ECO:0007669"/>
    <property type="project" value="InterPro"/>
</dbReference>
<dbReference type="Pfam" id="PF09722">
    <property type="entry name" value="Xre_MbcA_ParS_C"/>
    <property type="match status" value="1"/>
</dbReference>
<evidence type="ECO:0000259" key="2">
    <source>
        <dbReference type="Pfam" id="PF20432"/>
    </source>
</evidence>
<organism evidence="3 4">
    <name type="scientific">Thiopseudomonas denitrificans</name>
    <dbReference type="NCBI Taxonomy" id="1501432"/>
    <lineage>
        <taxon>Bacteria</taxon>
        <taxon>Pseudomonadati</taxon>
        <taxon>Pseudomonadota</taxon>
        <taxon>Gammaproteobacteria</taxon>
        <taxon>Pseudomonadales</taxon>
        <taxon>Pseudomonadaceae</taxon>
        <taxon>Thiopseudomonas</taxon>
    </lineage>
</organism>
<dbReference type="InterPro" id="IPR024467">
    <property type="entry name" value="Xre/MbcA/ParS-like_toxin-bd"/>
</dbReference>
<dbReference type="InterPro" id="IPR046847">
    <property type="entry name" value="Xre-like_HTH"/>
</dbReference>
<reference evidence="3 4" key="1">
    <citation type="submission" date="2019-03" db="EMBL/GenBank/DDBJ databases">
        <title>Genomic Encyclopedia of Type Strains, Phase IV (KMG-IV): sequencing the most valuable type-strain genomes for metagenomic binning, comparative biology and taxonomic classification.</title>
        <authorList>
            <person name="Goeker M."/>
        </authorList>
    </citation>
    <scope>NUCLEOTIDE SEQUENCE [LARGE SCALE GENOMIC DNA]</scope>
    <source>
        <strain evidence="3 4">DSM 28679</strain>
    </source>
</reference>
<feature type="domain" description="Antitoxin Xre-like helix-turn-helix" evidence="2">
    <location>
        <begin position="12"/>
        <end position="73"/>
    </location>
</feature>
<accession>A0A4R6TZ22</accession>
<feature type="domain" description="Antitoxin Xre/MbcA/ParS-like toxin-binding" evidence="1">
    <location>
        <begin position="78"/>
        <end position="131"/>
    </location>
</feature>
<sequence>MSMHVEHNQTDSRQMAASGLRVAMNIMERWGATREQMGKILRVSASTLARSKAENGSAAKLDDDQLDRISHVLNIHAALRTLFENPANLYGFVAMPNQNGFFNGRSPLEVMSDGSFASLYETHRHIDGLRGAQW</sequence>
<gene>
    <name evidence="3" type="ORF">DFQ45_1085</name>
</gene>